<evidence type="ECO:0000313" key="2">
    <source>
        <dbReference type="EMBL" id="MBC8597522.1"/>
    </source>
</evidence>
<dbReference type="InterPro" id="IPR050194">
    <property type="entry name" value="Glycosyltransferase_grp1"/>
</dbReference>
<comment type="caution">
    <text evidence="2">The sequence shown here is derived from an EMBL/GenBank/DDBJ whole genome shotgun (WGS) entry which is preliminary data.</text>
</comment>
<dbReference type="PANTHER" id="PTHR45947:SF3">
    <property type="entry name" value="SULFOQUINOVOSYL TRANSFERASE SQD2"/>
    <property type="match status" value="1"/>
</dbReference>
<dbReference type="Gene3D" id="3.40.50.2000">
    <property type="entry name" value="Glycogen Phosphorylase B"/>
    <property type="match status" value="2"/>
</dbReference>
<reference evidence="2" key="1">
    <citation type="submission" date="2020-08" db="EMBL/GenBank/DDBJ databases">
        <title>Genome public.</title>
        <authorList>
            <person name="Liu C."/>
            <person name="Sun Q."/>
        </authorList>
    </citation>
    <scope>NUCLEOTIDE SEQUENCE</scope>
    <source>
        <strain evidence="2">NSJ-50</strain>
    </source>
</reference>
<dbReference type="Pfam" id="PF00534">
    <property type="entry name" value="Glycos_transf_1"/>
    <property type="match status" value="1"/>
</dbReference>
<dbReference type="GO" id="GO:0016757">
    <property type="term" value="F:glycosyltransferase activity"/>
    <property type="evidence" value="ECO:0007669"/>
    <property type="project" value="InterPro"/>
</dbReference>
<dbReference type="EMBL" id="JACRTE010000041">
    <property type="protein sequence ID" value="MBC8597522.1"/>
    <property type="molecule type" value="Genomic_DNA"/>
</dbReference>
<organism evidence="2 3">
    <name type="scientific">Qingrenia yutianensis</name>
    <dbReference type="NCBI Taxonomy" id="2763676"/>
    <lineage>
        <taxon>Bacteria</taxon>
        <taxon>Bacillati</taxon>
        <taxon>Bacillota</taxon>
        <taxon>Clostridia</taxon>
        <taxon>Eubacteriales</taxon>
        <taxon>Oscillospiraceae</taxon>
        <taxon>Qingrenia</taxon>
    </lineage>
</organism>
<dbReference type="PANTHER" id="PTHR45947">
    <property type="entry name" value="SULFOQUINOVOSYL TRANSFERASE SQD2"/>
    <property type="match status" value="1"/>
</dbReference>
<evidence type="ECO:0000313" key="3">
    <source>
        <dbReference type="Proteomes" id="UP000647416"/>
    </source>
</evidence>
<dbReference type="InterPro" id="IPR001296">
    <property type="entry name" value="Glyco_trans_1"/>
</dbReference>
<accession>A0A926INV3</accession>
<keyword evidence="3" id="KW-1185">Reference proteome</keyword>
<gene>
    <name evidence="2" type="ORF">H8706_11705</name>
</gene>
<dbReference type="RefSeq" id="WP_262432791.1">
    <property type="nucleotide sequence ID" value="NZ_JACRTE010000041.1"/>
</dbReference>
<feature type="domain" description="Glycosyl transferase family 1" evidence="1">
    <location>
        <begin position="212"/>
        <end position="372"/>
    </location>
</feature>
<proteinExistence type="predicted"/>
<dbReference type="AlphaFoldDB" id="A0A926INV3"/>
<name>A0A926INV3_9FIRM</name>
<dbReference type="Proteomes" id="UP000647416">
    <property type="component" value="Unassembled WGS sequence"/>
</dbReference>
<sequence>MKICFLSLNLFMHGGIQRIIPNIINGMTKEHEITIVMPYSNKDNNIFGLNNEIKIKNLNDFPRHNKYTLIGAFSLAVWKINKRIGILNNEIGADILLKTLYATKQKKGLIQYFNDNSFDIIIALTDYYSLLLAMIAPELKAKTIGWQHNTYESYFLMKNRNSYGQEVLFKKMMKNLNHLIALTDVDKVKFSESFGVETSTLYNPVSFDICNKEPRKENPLIFVGRIYQYQKGIDYLIDIVDEIRKKKENVKIVLVGDGPDKKNLEENVEKRNLQDCIKFVGMSSDVAEYYKNASVFLHTSRYEGFGVVLVEAMAFGIPVVAFHNNGPDEIISNGKNGFLIEKYDITSFAEQVINLLEDDGLYRYISLNAKKRAEDFLPKKVTERFEEILTKVLLEEGVEMQ</sequence>
<protein>
    <submittedName>
        <fullName evidence="2">Glycosyltransferase</fullName>
    </submittedName>
</protein>
<evidence type="ECO:0000259" key="1">
    <source>
        <dbReference type="Pfam" id="PF00534"/>
    </source>
</evidence>
<dbReference type="SUPFAM" id="SSF53756">
    <property type="entry name" value="UDP-Glycosyltransferase/glycogen phosphorylase"/>
    <property type="match status" value="1"/>
</dbReference>